<dbReference type="EMBL" id="ML986774">
    <property type="protein sequence ID" value="KAF2258249.1"/>
    <property type="molecule type" value="Genomic_DNA"/>
</dbReference>
<proteinExistence type="predicted"/>
<comment type="caution">
    <text evidence="1">The sequence shown here is derived from an EMBL/GenBank/DDBJ whole genome shotgun (WGS) entry which is preliminary data.</text>
</comment>
<dbReference type="Proteomes" id="UP000800093">
    <property type="component" value="Unassembled WGS sequence"/>
</dbReference>
<gene>
    <name evidence="1" type="ORF">CC78DRAFT_127687</name>
</gene>
<sequence>MCQYEKHVTMPACHSCSSTSTTFRHVPSRHVAQLPRYYPRSPLHLTFPTSIQPVHATTTLLSTLGWLEMRPGHYWRHCDLSLSTAIVF</sequence>
<protein>
    <submittedName>
        <fullName evidence="1">Uncharacterized protein</fullName>
    </submittedName>
</protein>
<name>A0A9P4JW43_9PLEO</name>
<reference evidence="2" key="1">
    <citation type="journal article" date="2020" name="Stud. Mycol.">
        <title>101 Dothideomycetes genomes: A test case for predicting lifestyles and emergence of pathogens.</title>
        <authorList>
            <person name="Haridas S."/>
            <person name="Albert R."/>
            <person name="Binder M."/>
            <person name="Bloem J."/>
            <person name="LaButti K."/>
            <person name="Salamov A."/>
            <person name="Andreopoulos B."/>
            <person name="Baker S."/>
            <person name="Barry K."/>
            <person name="Bills G."/>
            <person name="Bluhm B."/>
            <person name="Cannon C."/>
            <person name="Castanera R."/>
            <person name="Culley D."/>
            <person name="Daum C."/>
            <person name="Ezra D."/>
            <person name="Gonzalez J."/>
            <person name="Henrissat B."/>
            <person name="Kuo A."/>
            <person name="Liang C."/>
            <person name="Lipzen A."/>
            <person name="Lutzoni F."/>
            <person name="Magnuson J."/>
            <person name="Mondo S."/>
            <person name="Nolan M."/>
            <person name="Ohm R."/>
            <person name="Pangilinan J."/>
            <person name="Park H.-J."/>
            <person name="Ramirez L."/>
            <person name="Alfaro M."/>
            <person name="Sun H."/>
            <person name="Tritt A."/>
            <person name="Yoshinaga Y."/>
            <person name="Zwiers L.-H."/>
            <person name="Turgeon B."/>
            <person name="Goodwin S."/>
            <person name="Spatafora J."/>
            <person name="Crous P."/>
            <person name="Grigoriev I."/>
        </authorList>
    </citation>
    <scope>NUCLEOTIDE SEQUENCE [LARGE SCALE GENOMIC DNA]</scope>
    <source>
        <strain evidence="2">CBS 304.66</strain>
    </source>
</reference>
<organism evidence="1 2">
    <name type="scientific">Lojkania enalia</name>
    <dbReference type="NCBI Taxonomy" id="147567"/>
    <lineage>
        <taxon>Eukaryota</taxon>
        <taxon>Fungi</taxon>
        <taxon>Dikarya</taxon>
        <taxon>Ascomycota</taxon>
        <taxon>Pezizomycotina</taxon>
        <taxon>Dothideomycetes</taxon>
        <taxon>Pleosporomycetidae</taxon>
        <taxon>Pleosporales</taxon>
        <taxon>Pleosporales incertae sedis</taxon>
        <taxon>Lojkania</taxon>
    </lineage>
</organism>
<keyword evidence="2" id="KW-1185">Reference proteome</keyword>
<dbReference type="AlphaFoldDB" id="A0A9P4JW43"/>
<evidence type="ECO:0000313" key="2">
    <source>
        <dbReference type="Proteomes" id="UP000800093"/>
    </source>
</evidence>
<evidence type="ECO:0000313" key="1">
    <source>
        <dbReference type="EMBL" id="KAF2258249.1"/>
    </source>
</evidence>
<accession>A0A9P4JW43</accession>